<dbReference type="GO" id="GO:0004519">
    <property type="term" value="F:endonuclease activity"/>
    <property type="evidence" value="ECO:0007669"/>
    <property type="project" value="UniProtKB-KW"/>
</dbReference>
<feature type="region of interest" description="Disordered" evidence="17">
    <location>
        <begin position="1"/>
        <end position="25"/>
    </location>
</feature>
<keyword evidence="4" id="KW-0540">Nuclease</keyword>
<dbReference type="GO" id="GO:0006508">
    <property type="term" value="P:proteolysis"/>
    <property type="evidence" value="ECO:0007669"/>
    <property type="project" value="UniProtKB-KW"/>
</dbReference>
<evidence type="ECO:0000256" key="1">
    <source>
        <dbReference type="ARBA" id="ARBA00002180"/>
    </source>
</evidence>
<keyword evidence="7" id="KW-0255">Endonuclease</keyword>
<dbReference type="AlphaFoldDB" id="A0A8S9U5U8"/>
<keyword evidence="3" id="KW-0645">Protease</keyword>
<dbReference type="SUPFAM" id="SSF53098">
    <property type="entry name" value="Ribonuclease H-like"/>
    <property type="match status" value="1"/>
</dbReference>
<sequence length="622" mass="68551">MAEALLAAHSRRTQSHRSTPPRSSNGQTCFYCGKGGHQKQVCRLRFRHLQERGVPEEQQGPTGHAAETVAPASPAANAANAAERTEQLSPALEGDVLGLAAVAGYAAKPSADSVFIPWVIDPGCTQHMTSDRSLFEKFEAASGHKVRVATATMTPVEGVGTVLLTVQMNDGHNERVRLHKVLYVPALEMNLLSVYQAAQGGAKFDFHTRPGSVTMSLDHRLATCRATNKLYVLHSARPAAAAVAVRPDLTLDLLHQWFGHTSKQILRNMASSKLASGMELKLEQENSPCDACELGTKRRATLKIKPRADLDGCNNVVHSDIAGPVDLPSIKLERGVLVSVDGYSRYCTVRLLRKRLEMFQCFLEYKAALETKHNRSLRRFVSDNGGEYLDGAFVKYCRNHGIQRDTTIAYTPEQNGMAEVRFRNLFNKVRTVLISSGSPKQLWGEAVLAMVYTYNRTLASGIGVTPYERWHGHPPDVSNLRTFGSLAYVYVASKKNAQGRAGAKRQKLDAKAVRGVFVGYAANQKGWKILDCNQGAIISSVHVTFDESCSAAARDLKRQEFRKLASHHSMDFEYYSRTATSEVDLLFYSQRPTEEKPSANDIVLLEDFVAGFDMDSVNTSTT</sequence>
<evidence type="ECO:0000256" key="10">
    <source>
        <dbReference type="ARBA" id="ARBA00022842"/>
    </source>
</evidence>
<keyword evidence="8" id="KW-0378">Hydrolase</keyword>
<keyword evidence="12" id="KW-0695">RNA-directed DNA polymerase</keyword>
<organism evidence="20 21">
    <name type="scientific">Phytophthora infestans</name>
    <name type="common">Potato late blight agent</name>
    <name type="synonym">Botrytis infestans</name>
    <dbReference type="NCBI Taxonomy" id="4787"/>
    <lineage>
        <taxon>Eukaryota</taxon>
        <taxon>Sar</taxon>
        <taxon>Stramenopiles</taxon>
        <taxon>Oomycota</taxon>
        <taxon>Peronosporomycetes</taxon>
        <taxon>Peronosporales</taxon>
        <taxon>Peronosporaceae</taxon>
        <taxon>Phytophthora</taxon>
    </lineage>
</organism>
<dbReference type="PROSITE" id="PS50994">
    <property type="entry name" value="INTEGRASE"/>
    <property type="match status" value="1"/>
</dbReference>
<proteinExistence type="predicted"/>
<dbReference type="InterPro" id="IPR025724">
    <property type="entry name" value="GAG-pre-integrase_dom"/>
</dbReference>
<keyword evidence="16" id="KW-0862">Zinc</keyword>
<reference evidence="20" key="1">
    <citation type="submission" date="2020-03" db="EMBL/GenBank/DDBJ databases">
        <title>Hybrid Assembly of Korean Phytophthora infestans isolates.</title>
        <authorList>
            <person name="Prokchorchik M."/>
            <person name="Lee Y."/>
            <person name="Seo J."/>
            <person name="Cho J.-H."/>
            <person name="Park Y.-E."/>
            <person name="Jang D.-C."/>
            <person name="Im J.-S."/>
            <person name="Choi J.-G."/>
            <person name="Park H.-J."/>
            <person name="Lee G.-B."/>
            <person name="Lee Y.-G."/>
            <person name="Hong S.-Y."/>
            <person name="Cho K."/>
            <person name="Sohn K.H."/>
        </authorList>
    </citation>
    <scope>NUCLEOTIDE SEQUENCE</scope>
    <source>
        <strain evidence="20">KR_2_A2</strain>
    </source>
</reference>
<keyword evidence="9" id="KW-0067">ATP-binding</keyword>
<keyword evidence="5" id="KW-0479">Metal-binding</keyword>
<evidence type="ECO:0000259" key="18">
    <source>
        <dbReference type="PROSITE" id="PS50158"/>
    </source>
</evidence>
<keyword evidence="2" id="KW-1188">Viral release from host cell</keyword>
<evidence type="ECO:0000256" key="5">
    <source>
        <dbReference type="ARBA" id="ARBA00022723"/>
    </source>
</evidence>
<dbReference type="GO" id="GO:0006310">
    <property type="term" value="P:DNA recombination"/>
    <property type="evidence" value="ECO:0007669"/>
    <property type="project" value="UniProtKB-KW"/>
</dbReference>
<dbReference type="Pfam" id="PF22936">
    <property type="entry name" value="Pol_BBD"/>
    <property type="match status" value="1"/>
</dbReference>
<dbReference type="EMBL" id="JAACNO010002038">
    <property type="protein sequence ID" value="KAF4135940.1"/>
    <property type="molecule type" value="Genomic_DNA"/>
</dbReference>
<evidence type="ECO:0000256" key="9">
    <source>
        <dbReference type="ARBA" id="ARBA00022840"/>
    </source>
</evidence>
<dbReference type="Gene3D" id="3.30.420.10">
    <property type="entry name" value="Ribonuclease H-like superfamily/Ribonuclease H"/>
    <property type="match status" value="1"/>
</dbReference>
<dbReference type="PROSITE" id="PS50158">
    <property type="entry name" value="ZF_CCHC"/>
    <property type="match status" value="1"/>
</dbReference>
<evidence type="ECO:0000313" key="20">
    <source>
        <dbReference type="EMBL" id="KAF4135940.1"/>
    </source>
</evidence>
<dbReference type="InterPro" id="IPR012337">
    <property type="entry name" value="RNaseH-like_sf"/>
</dbReference>
<evidence type="ECO:0000313" key="21">
    <source>
        <dbReference type="Proteomes" id="UP000704712"/>
    </source>
</evidence>
<dbReference type="SUPFAM" id="SSF57756">
    <property type="entry name" value="Retrovirus zinc finger-like domains"/>
    <property type="match status" value="1"/>
</dbReference>
<name>A0A8S9U5U8_PHYIN</name>
<dbReference type="GO" id="GO:0003964">
    <property type="term" value="F:RNA-directed DNA polymerase activity"/>
    <property type="evidence" value="ECO:0007669"/>
    <property type="project" value="UniProtKB-KW"/>
</dbReference>
<dbReference type="Pfam" id="PF25597">
    <property type="entry name" value="SH3_retrovirus"/>
    <property type="match status" value="1"/>
</dbReference>
<evidence type="ECO:0000256" key="12">
    <source>
        <dbReference type="ARBA" id="ARBA00022918"/>
    </source>
</evidence>
<dbReference type="InterPro" id="IPR001584">
    <property type="entry name" value="Integrase_cat-core"/>
</dbReference>
<keyword evidence="13" id="KW-0808">Transferase</keyword>
<gene>
    <name evidence="20" type="ORF">GN958_ATG14926</name>
</gene>
<feature type="domain" description="CCHC-type" evidence="18">
    <location>
        <begin position="29"/>
        <end position="43"/>
    </location>
</feature>
<dbReference type="GO" id="GO:0003887">
    <property type="term" value="F:DNA-directed DNA polymerase activity"/>
    <property type="evidence" value="ECO:0007669"/>
    <property type="project" value="UniProtKB-KW"/>
</dbReference>
<evidence type="ECO:0000256" key="3">
    <source>
        <dbReference type="ARBA" id="ARBA00022670"/>
    </source>
</evidence>
<protein>
    <submittedName>
        <fullName evidence="20">Integrase core domain</fullName>
    </submittedName>
</protein>
<accession>A0A8S9U5U8</accession>
<dbReference type="InterPro" id="IPR036875">
    <property type="entry name" value="Znf_CCHC_sf"/>
</dbReference>
<keyword evidence="11" id="KW-0229">DNA integration</keyword>
<keyword evidence="16" id="KW-0863">Zinc-finger</keyword>
<dbReference type="PANTHER" id="PTHR42648">
    <property type="entry name" value="TRANSPOSASE, PUTATIVE-RELATED"/>
    <property type="match status" value="1"/>
</dbReference>
<dbReference type="PANTHER" id="PTHR42648:SF11">
    <property type="entry name" value="TRANSPOSON TY4-P GAG-POL POLYPROTEIN"/>
    <property type="match status" value="1"/>
</dbReference>
<keyword evidence="13" id="KW-0239">DNA-directed DNA polymerase</keyword>
<keyword evidence="10" id="KW-0460">Magnesium</keyword>
<feature type="region of interest" description="Disordered" evidence="17">
    <location>
        <begin position="53"/>
        <end position="86"/>
    </location>
</feature>
<evidence type="ECO:0000256" key="13">
    <source>
        <dbReference type="ARBA" id="ARBA00022932"/>
    </source>
</evidence>
<dbReference type="GO" id="GO:0008233">
    <property type="term" value="F:peptidase activity"/>
    <property type="evidence" value="ECO:0007669"/>
    <property type="project" value="UniProtKB-KW"/>
</dbReference>
<evidence type="ECO:0000256" key="17">
    <source>
        <dbReference type="SAM" id="MobiDB-lite"/>
    </source>
</evidence>
<evidence type="ECO:0000256" key="14">
    <source>
        <dbReference type="ARBA" id="ARBA00023113"/>
    </source>
</evidence>
<evidence type="ECO:0000256" key="8">
    <source>
        <dbReference type="ARBA" id="ARBA00022801"/>
    </source>
</evidence>
<evidence type="ECO:0000259" key="19">
    <source>
        <dbReference type="PROSITE" id="PS50994"/>
    </source>
</evidence>
<feature type="compositionally biased region" description="Low complexity" evidence="17">
    <location>
        <begin position="65"/>
        <end position="82"/>
    </location>
</feature>
<dbReference type="InterPro" id="IPR036397">
    <property type="entry name" value="RNaseH_sf"/>
</dbReference>
<evidence type="ECO:0000256" key="15">
    <source>
        <dbReference type="ARBA" id="ARBA00023172"/>
    </source>
</evidence>
<evidence type="ECO:0000256" key="4">
    <source>
        <dbReference type="ARBA" id="ARBA00022722"/>
    </source>
</evidence>
<dbReference type="GO" id="GO:0008270">
    <property type="term" value="F:zinc ion binding"/>
    <property type="evidence" value="ECO:0007669"/>
    <property type="project" value="UniProtKB-KW"/>
</dbReference>
<dbReference type="Proteomes" id="UP000704712">
    <property type="component" value="Unassembled WGS sequence"/>
</dbReference>
<dbReference type="InterPro" id="IPR054722">
    <property type="entry name" value="PolX-like_BBD"/>
</dbReference>
<dbReference type="GO" id="GO:0015074">
    <property type="term" value="P:DNA integration"/>
    <property type="evidence" value="ECO:0007669"/>
    <property type="project" value="UniProtKB-KW"/>
</dbReference>
<keyword evidence="14" id="KW-0917">Virion maturation</keyword>
<feature type="compositionally biased region" description="Polar residues" evidence="17">
    <location>
        <begin position="16"/>
        <end position="25"/>
    </location>
</feature>
<dbReference type="InterPro" id="IPR001878">
    <property type="entry name" value="Znf_CCHC"/>
</dbReference>
<evidence type="ECO:0000256" key="11">
    <source>
        <dbReference type="ARBA" id="ARBA00022908"/>
    </source>
</evidence>
<keyword evidence="13" id="KW-0548">Nucleotidyltransferase</keyword>
<dbReference type="InterPro" id="IPR057670">
    <property type="entry name" value="SH3_retrovirus"/>
</dbReference>
<comment type="function">
    <text evidence="1">The aspartyl protease (PR) mediates the proteolytic cleavages of the Gag and Gag-Pol polyproteins after assembly of the VLP.</text>
</comment>
<dbReference type="GO" id="GO:0003676">
    <property type="term" value="F:nucleic acid binding"/>
    <property type="evidence" value="ECO:0007669"/>
    <property type="project" value="InterPro"/>
</dbReference>
<keyword evidence="6" id="KW-0547">Nucleotide-binding</keyword>
<comment type="caution">
    <text evidence="20">The sequence shown here is derived from an EMBL/GenBank/DDBJ whole genome shotgun (WGS) entry which is preliminary data.</text>
</comment>
<evidence type="ECO:0000256" key="16">
    <source>
        <dbReference type="PROSITE-ProRule" id="PRU00047"/>
    </source>
</evidence>
<dbReference type="InterPro" id="IPR039537">
    <property type="entry name" value="Retrotran_Ty1/copia-like"/>
</dbReference>
<dbReference type="Pfam" id="PF00665">
    <property type="entry name" value="rve"/>
    <property type="match status" value="1"/>
</dbReference>
<evidence type="ECO:0000256" key="6">
    <source>
        <dbReference type="ARBA" id="ARBA00022741"/>
    </source>
</evidence>
<keyword evidence="15" id="KW-0233">DNA recombination</keyword>
<evidence type="ECO:0000256" key="7">
    <source>
        <dbReference type="ARBA" id="ARBA00022759"/>
    </source>
</evidence>
<dbReference type="GO" id="GO:0005524">
    <property type="term" value="F:ATP binding"/>
    <property type="evidence" value="ECO:0007669"/>
    <property type="project" value="UniProtKB-KW"/>
</dbReference>
<dbReference type="Pfam" id="PF13976">
    <property type="entry name" value="gag_pre-integrs"/>
    <property type="match status" value="1"/>
</dbReference>
<feature type="domain" description="Integrase catalytic" evidence="19">
    <location>
        <begin position="302"/>
        <end position="474"/>
    </location>
</feature>
<evidence type="ECO:0000256" key="2">
    <source>
        <dbReference type="ARBA" id="ARBA00022612"/>
    </source>
</evidence>